<comment type="caution">
    <text evidence="4">The sequence shown here is derived from an EMBL/GenBank/DDBJ whole genome shotgun (WGS) entry which is preliminary data.</text>
</comment>
<evidence type="ECO:0000313" key="4">
    <source>
        <dbReference type="EMBL" id="OEY69904.1"/>
    </source>
</evidence>
<feature type="domain" description="N-acetyltransferase" evidence="3">
    <location>
        <begin position="1"/>
        <end position="140"/>
    </location>
</feature>
<dbReference type="EMBL" id="MKEK01000001">
    <property type="protein sequence ID" value="OEY69904.1"/>
    <property type="molecule type" value="Genomic_DNA"/>
</dbReference>
<accession>A0A1E7Q6T2</accession>
<reference evidence="5" key="1">
    <citation type="submission" date="2016-09" db="EMBL/GenBank/DDBJ databases">
        <authorList>
            <person name="Wan X."/>
            <person name="Hou S."/>
        </authorList>
    </citation>
    <scope>NUCLEOTIDE SEQUENCE [LARGE SCALE GENOMIC DNA]</scope>
    <source>
        <strain evidence="5">KH87</strain>
    </source>
</reference>
<evidence type="ECO:0000313" key="5">
    <source>
        <dbReference type="Proteomes" id="UP000242258"/>
    </source>
</evidence>
<evidence type="ECO:0000256" key="1">
    <source>
        <dbReference type="ARBA" id="ARBA00022679"/>
    </source>
</evidence>
<dbReference type="PROSITE" id="PS51186">
    <property type="entry name" value="GNAT"/>
    <property type="match status" value="1"/>
</dbReference>
<dbReference type="PANTHER" id="PTHR43877:SF2">
    <property type="entry name" value="AMINOALKYLPHOSPHONATE N-ACETYLTRANSFERASE-RELATED"/>
    <property type="match status" value="1"/>
</dbReference>
<dbReference type="InterPro" id="IPR050832">
    <property type="entry name" value="Bact_Acetyltransf"/>
</dbReference>
<dbReference type="AlphaFoldDB" id="A0A1E7Q6T2"/>
<proteinExistence type="predicted"/>
<evidence type="ECO:0000259" key="3">
    <source>
        <dbReference type="PROSITE" id="PS51186"/>
    </source>
</evidence>
<sequence>MSIMSDFITDNSEDLAQQAKQKIAEFNALYWDATLRQPIGLKRLNPEGELTAVLTGRTFGNWFYLESFWLAEHCRGQGTGKAMLLKAEQIARERGCRYVLLDTLNFQAKPFYQRLGYQVCWTQADYPFAGGAKYFMQKTL</sequence>
<dbReference type="InterPro" id="IPR016181">
    <property type="entry name" value="Acyl_CoA_acyltransferase"/>
</dbReference>
<dbReference type="GO" id="GO:0016747">
    <property type="term" value="F:acyltransferase activity, transferring groups other than amino-acyl groups"/>
    <property type="evidence" value="ECO:0007669"/>
    <property type="project" value="InterPro"/>
</dbReference>
<dbReference type="CDD" id="cd04301">
    <property type="entry name" value="NAT_SF"/>
    <property type="match status" value="1"/>
</dbReference>
<dbReference type="SUPFAM" id="SSF55729">
    <property type="entry name" value="Acyl-CoA N-acyltransferases (Nat)"/>
    <property type="match status" value="1"/>
</dbReference>
<name>A0A1E7Q6T2_9GAMM</name>
<organism evidence="4 5">
    <name type="scientific">Rheinheimera salexigens</name>
    <dbReference type="NCBI Taxonomy" id="1628148"/>
    <lineage>
        <taxon>Bacteria</taxon>
        <taxon>Pseudomonadati</taxon>
        <taxon>Pseudomonadota</taxon>
        <taxon>Gammaproteobacteria</taxon>
        <taxon>Chromatiales</taxon>
        <taxon>Chromatiaceae</taxon>
        <taxon>Rheinheimera</taxon>
    </lineage>
</organism>
<dbReference type="InterPro" id="IPR000182">
    <property type="entry name" value="GNAT_dom"/>
</dbReference>
<keyword evidence="2" id="KW-0012">Acyltransferase</keyword>
<dbReference type="PANTHER" id="PTHR43877">
    <property type="entry name" value="AMINOALKYLPHOSPHONATE N-ACETYLTRANSFERASE-RELATED-RELATED"/>
    <property type="match status" value="1"/>
</dbReference>
<keyword evidence="1 4" id="KW-0808">Transferase</keyword>
<protein>
    <submittedName>
        <fullName evidence="4">GNAT family N-acetyltransferase</fullName>
    </submittedName>
</protein>
<dbReference type="Gene3D" id="3.40.630.30">
    <property type="match status" value="1"/>
</dbReference>
<dbReference type="Proteomes" id="UP000242258">
    <property type="component" value="Unassembled WGS sequence"/>
</dbReference>
<keyword evidence="5" id="KW-1185">Reference proteome</keyword>
<gene>
    <name evidence="4" type="ORF">BI198_10260</name>
</gene>
<dbReference type="Pfam" id="PF00583">
    <property type="entry name" value="Acetyltransf_1"/>
    <property type="match status" value="1"/>
</dbReference>
<evidence type="ECO:0000256" key="2">
    <source>
        <dbReference type="ARBA" id="ARBA00023315"/>
    </source>
</evidence>